<dbReference type="EMBL" id="SRLB01000011">
    <property type="protein sequence ID" value="TGD98278.1"/>
    <property type="molecule type" value="Genomic_DNA"/>
</dbReference>
<sequence length="175" mass="19902">MSDSPLTIDGWAVYAHPLFLDQLEGLVAEAARVKGKNPEGYTGTRAAKLLAAVLKVAFEIVPADPARPEYRQGTTLGPEYKHWFRVEFLQQYRLFYRYRDTAAHKVIILAWVNDERTLRAYGSRSDAYATFRRMLQHGNPPDDWTALMEAASTRTARDRLKRSRPSTGSRSEPEA</sequence>
<gene>
    <name evidence="2" type="ORF">EU555_16345</name>
</gene>
<dbReference type="OrthoDB" id="515905at2"/>
<evidence type="ECO:0000313" key="3">
    <source>
        <dbReference type="Proteomes" id="UP000297535"/>
    </source>
</evidence>
<dbReference type="Pfam" id="PF11663">
    <property type="entry name" value="Toxin_YhaV"/>
    <property type="match status" value="1"/>
</dbReference>
<evidence type="ECO:0000256" key="1">
    <source>
        <dbReference type="SAM" id="MobiDB-lite"/>
    </source>
</evidence>
<dbReference type="InterPro" id="IPR021679">
    <property type="entry name" value="Toxin_endonuclease_YhaV"/>
</dbReference>
<keyword evidence="3" id="KW-1185">Reference proteome</keyword>
<dbReference type="GO" id="GO:0110001">
    <property type="term" value="C:toxin-antitoxin complex"/>
    <property type="evidence" value="ECO:0007669"/>
    <property type="project" value="InterPro"/>
</dbReference>
<name>A0A4Z0NPR6_9HYPH</name>
<comment type="caution">
    <text evidence="2">The sequence shown here is derived from an EMBL/GenBank/DDBJ whole genome shotgun (WGS) entry which is preliminary data.</text>
</comment>
<accession>A0A4Z0NPR6</accession>
<proteinExistence type="predicted"/>
<dbReference type="GO" id="GO:0004540">
    <property type="term" value="F:RNA nuclease activity"/>
    <property type="evidence" value="ECO:0007669"/>
    <property type="project" value="InterPro"/>
</dbReference>
<dbReference type="RefSeq" id="WP_135415900.1">
    <property type="nucleotide sequence ID" value="NZ_SRLB01000011.1"/>
</dbReference>
<dbReference type="Proteomes" id="UP000297535">
    <property type="component" value="Unassembled WGS sequence"/>
</dbReference>
<protein>
    <submittedName>
        <fullName evidence="2">Type II toxin-antitoxin system YhaV family toxin</fullName>
    </submittedName>
</protein>
<feature type="compositionally biased region" description="Polar residues" evidence="1">
    <location>
        <begin position="165"/>
        <end position="175"/>
    </location>
</feature>
<feature type="region of interest" description="Disordered" evidence="1">
    <location>
        <begin position="152"/>
        <end position="175"/>
    </location>
</feature>
<organism evidence="2 3">
    <name type="scientific">Methylobacterium nonmethylotrophicum</name>
    <dbReference type="NCBI Taxonomy" id="1141884"/>
    <lineage>
        <taxon>Bacteria</taxon>
        <taxon>Pseudomonadati</taxon>
        <taxon>Pseudomonadota</taxon>
        <taxon>Alphaproteobacteria</taxon>
        <taxon>Hyphomicrobiales</taxon>
        <taxon>Methylobacteriaceae</taxon>
        <taxon>Methylobacterium</taxon>
    </lineage>
</organism>
<reference evidence="2 3" key="1">
    <citation type="submission" date="2019-04" db="EMBL/GenBank/DDBJ databases">
        <authorList>
            <person name="Feng G."/>
            <person name="Zhu H."/>
        </authorList>
    </citation>
    <scope>NUCLEOTIDE SEQUENCE [LARGE SCALE GENOMIC DNA]</scope>
    <source>
        <strain evidence="2 3">6HR-1</strain>
    </source>
</reference>
<evidence type="ECO:0000313" key="2">
    <source>
        <dbReference type="EMBL" id="TGD98278.1"/>
    </source>
</evidence>
<dbReference type="AlphaFoldDB" id="A0A4Z0NPR6"/>